<name>A0A0R3S9L7_HYMDI</name>
<evidence type="ECO:0000313" key="4">
    <source>
        <dbReference type="EMBL" id="VUZ41313.1"/>
    </source>
</evidence>
<evidence type="ECO:0000256" key="1">
    <source>
        <dbReference type="SAM" id="Coils"/>
    </source>
</evidence>
<dbReference type="Proteomes" id="UP000274504">
    <property type="component" value="Unassembled WGS sequence"/>
</dbReference>
<feature type="coiled-coil region" evidence="1">
    <location>
        <begin position="545"/>
        <end position="572"/>
    </location>
</feature>
<dbReference type="AlphaFoldDB" id="A0A0R3S9L7"/>
<evidence type="ECO:0000313" key="6">
    <source>
        <dbReference type="Proteomes" id="UP000321570"/>
    </source>
</evidence>
<sequence length="574" mass="63815">MYTSVASMMDCDLELQRSLSEPDSLFIISPRKLKEHLSSSASSVASLIHISSRPPFPNDKSIRHSLSVGQLDVKNRVPKSMPVLRRSHHSLSSNKSSSFSVSSSSREDDTCHHDPNDLQYARFDDSPPITESSPNHIYLERMILTSIPRRKEFSEQFRDLAQLHENSDIPRAKWDDASRLFPKQFGLPPSVAISIWKQVDSDGDMMLTESEYCLAAHLANKYSTTGFSLFASPSHVSPPAQCHRSDPGAGTDTSSLSSQSSTSRQQHNRQSRQLGRHRGNRRRQPPPNGQDAVYLDNAEDDSHDLLLSPNPRTLVDCVDGRPTPWSSSSSSRSPSLTYKEHPTSLDQVVDEEFEEEEYLVDDDDHKVVSDDEIGVRALLPTFNSSISAIHRRHLHATDVSSKRRIKKMEKRGSGRRNRRMNSNDSSSSSSSPTSSSSSQDSNSSEEEDESFSSSEEGSVSNSDNSSVSQSSSLSSSPERVASTKLESVCSTSPSLKVIDPVEVLSKFTHRSVDEILSLTAHRRRRLLVGLVRAAKSTNYMLLRLNNELAGELQELCDQHTNLNAQVRHLSEMGP</sequence>
<dbReference type="Gene3D" id="1.10.238.10">
    <property type="entry name" value="EF-hand"/>
    <property type="match status" value="1"/>
</dbReference>
<feature type="compositionally biased region" description="Low complexity" evidence="2">
    <location>
        <begin position="451"/>
        <end position="478"/>
    </location>
</feature>
<feature type="compositionally biased region" description="Basic and acidic residues" evidence="2">
    <location>
        <begin position="105"/>
        <end position="116"/>
    </location>
</feature>
<feature type="compositionally biased region" description="Low complexity" evidence="2">
    <location>
        <begin position="90"/>
        <end position="104"/>
    </location>
</feature>
<feature type="compositionally biased region" description="Low complexity" evidence="2">
    <location>
        <begin position="326"/>
        <end position="335"/>
    </location>
</feature>
<protein>
    <submittedName>
        <fullName evidence="7">EF-hand domain-containing protein</fullName>
    </submittedName>
</protein>
<evidence type="ECO:0000313" key="3">
    <source>
        <dbReference type="EMBL" id="VDL18415.1"/>
    </source>
</evidence>
<proteinExistence type="predicted"/>
<evidence type="ECO:0000256" key="2">
    <source>
        <dbReference type="SAM" id="MobiDB-lite"/>
    </source>
</evidence>
<reference evidence="7" key="1">
    <citation type="submission" date="2017-02" db="UniProtKB">
        <authorList>
            <consortium name="WormBaseParasite"/>
        </authorList>
    </citation>
    <scope>IDENTIFICATION</scope>
</reference>
<keyword evidence="1" id="KW-0175">Coiled coil</keyword>
<gene>
    <name evidence="3" type="ORF">HDID_LOCUS954</name>
    <name evidence="4" type="ORF">WMSIL1_LOCUS2152</name>
</gene>
<reference evidence="3 5" key="2">
    <citation type="submission" date="2018-11" db="EMBL/GenBank/DDBJ databases">
        <authorList>
            <consortium name="Pathogen Informatics"/>
        </authorList>
    </citation>
    <scope>NUCLEOTIDE SEQUENCE [LARGE SCALE GENOMIC DNA]</scope>
</reference>
<dbReference type="EMBL" id="UYSG01000148">
    <property type="protein sequence ID" value="VDL18415.1"/>
    <property type="molecule type" value="Genomic_DNA"/>
</dbReference>
<feature type="compositionally biased region" description="Basic residues" evidence="2">
    <location>
        <begin position="266"/>
        <end position="284"/>
    </location>
</feature>
<dbReference type="WBParaSite" id="HDID_0000095301-mRNA-1">
    <property type="protein sequence ID" value="HDID_0000095301-mRNA-1"/>
    <property type="gene ID" value="HDID_0000095301"/>
</dbReference>
<dbReference type="Proteomes" id="UP000321570">
    <property type="component" value="Unassembled WGS sequence"/>
</dbReference>
<feature type="compositionally biased region" description="Low complexity" evidence="2">
    <location>
        <begin position="254"/>
        <end position="265"/>
    </location>
</feature>
<accession>A0A0R3S9L7</accession>
<feature type="region of interest" description="Disordered" evidence="2">
    <location>
        <begin position="84"/>
        <end position="131"/>
    </location>
</feature>
<dbReference type="SUPFAM" id="SSF47473">
    <property type="entry name" value="EF-hand"/>
    <property type="match status" value="1"/>
</dbReference>
<organism evidence="7">
    <name type="scientific">Hymenolepis diminuta</name>
    <name type="common">Rat tapeworm</name>
    <dbReference type="NCBI Taxonomy" id="6216"/>
    <lineage>
        <taxon>Eukaryota</taxon>
        <taxon>Metazoa</taxon>
        <taxon>Spiralia</taxon>
        <taxon>Lophotrochozoa</taxon>
        <taxon>Platyhelminthes</taxon>
        <taxon>Cestoda</taxon>
        <taxon>Eucestoda</taxon>
        <taxon>Cyclophyllidea</taxon>
        <taxon>Hymenolepididae</taxon>
        <taxon>Hymenolepis</taxon>
    </lineage>
</organism>
<dbReference type="OrthoDB" id="524326at2759"/>
<feature type="compositionally biased region" description="Low complexity" evidence="2">
    <location>
        <begin position="422"/>
        <end position="442"/>
    </location>
</feature>
<dbReference type="InterPro" id="IPR011992">
    <property type="entry name" value="EF-hand-dom_pair"/>
</dbReference>
<feature type="region of interest" description="Disordered" evidence="2">
    <location>
        <begin position="234"/>
        <end position="342"/>
    </location>
</feature>
<evidence type="ECO:0000313" key="5">
    <source>
        <dbReference type="Proteomes" id="UP000274504"/>
    </source>
</evidence>
<reference evidence="4 6" key="3">
    <citation type="submission" date="2019-07" db="EMBL/GenBank/DDBJ databases">
        <authorList>
            <person name="Jastrzebski P J."/>
            <person name="Paukszto L."/>
            <person name="Jastrzebski P J."/>
        </authorList>
    </citation>
    <scope>NUCLEOTIDE SEQUENCE [LARGE SCALE GENOMIC DNA]</scope>
    <source>
        <strain evidence="4 6">WMS-il1</strain>
    </source>
</reference>
<dbReference type="STRING" id="6216.A0A0R3S9L7"/>
<feature type="region of interest" description="Disordered" evidence="2">
    <location>
        <begin position="393"/>
        <end position="479"/>
    </location>
</feature>
<feature type="compositionally biased region" description="Basic residues" evidence="2">
    <location>
        <begin position="402"/>
        <end position="419"/>
    </location>
</feature>
<dbReference type="EMBL" id="CABIJS010000055">
    <property type="protein sequence ID" value="VUZ41313.1"/>
    <property type="molecule type" value="Genomic_DNA"/>
</dbReference>
<keyword evidence="6" id="KW-1185">Reference proteome</keyword>
<evidence type="ECO:0000313" key="7">
    <source>
        <dbReference type="WBParaSite" id="HDID_0000095301-mRNA-1"/>
    </source>
</evidence>